<keyword evidence="2" id="KW-1185">Reference proteome</keyword>
<dbReference type="Proteomes" id="UP001060085">
    <property type="component" value="Linkage Group LG02"/>
</dbReference>
<comment type="caution">
    <text evidence="1">The sequence shown here is derived from an EMBL/GenBank/DDBJ whole genome shotgun (WGS) entry which is preliminary data.</text>
</comment>
<organism evidence="1 2">
    <name type="scientific">Catharanthus roseus</name>
    <name type="common">Madagascar periwinkle</name>
    <name type="synonym">Vinca rosea</name>
    <dbReference type="NCBI Taxonomy" id="4058"/>
    <lineage>
        <taxon>Eukaryota</taxon>
        <taxon>Viridiplantae</taxon>
        <taxon>Streptophyta</taxon>
        <taxon>Embryophyta</taxon>
        <taxon>Tracheophyta</taxon>
        <taxon>Spermatophyta</taxon>
        <taxon>Magnoliopsida</taxon>
        <taxon>eudicotyledons</taxon>
        <taxon>Gunneridae</taxon>
        <taxon>Pentapetalae</taxon>
        <taxon>asterids</taxon>
        <taxon>lamiids</taxon>
        <taxon>Gentianales</taxon>
        <taxon>Apocynaceae</taxon>
        <taxon>Rauvolfioideae</taxon>
        <taxon>Vinceae</taxon>
        <taxon>Catharanthinae</taxon>
        <taxon>Catharanthus</taxon>
    </lineage>
</organism>
<gene>
    <name evidence="1" type="ORF">M9H77_09354</name>
</gene>
<name>A0ACC0C0Q7_CATRO</name>
<sequence>MDTLAGKKQMSSISMSLSDFYASRGHHYRTRLLLHFRNSKEDVLQAAAAGIIFLFDNVNNLSNTKI</sequence>
<protein>
    <submittedName>
        <fullName evidence="1">Uncharacterized protein</fullName>
    </submittedName>
</protein>
<reference evidence="2" key="1">
    <citation type="journal article" date="2023" name="Nat. Plants">
        <title>Single-cell RNA sequencing provides a high-resolution roadmap for understanding the multicellular compartmentation of specialized metabolism.</title>
        <authorList>
            <person name="Sun S."/>
            <person name="Shen X."/>
            <person name="Li Y."/>
            <person name="Li Y."/>
            <person name="Wang S."/>
            <person name="Li R."/>
            <person name="Zhang H."/>
            <person name="Shen G."/>
            <person name="Guo B."/>
            <person name="Wei J."/>
            <person name="Xu J."/>
            <person name="St-Pierre B."/>
            <person name="Chen S."/>
            <person name="Sun C."/>
        </authorList>
    </citation>
    <scope>NUCLEOTIDE SEQUENCE [LARGE SCALE GENOMIC DNA]</scope>
</reference>
<accession>A0ACC0C0Q7</accession>
<evidence type="ECO:0000313" key="2">
    <source>
        <dbReference type="Proteomes" id="UP001060085"/>
    </source>
</evidence>
<evidence type="ECO:0000313" key="1">
    <source>
        <dbReference type="EMBL" id="KAI5678404.1"/>
    </source>
</evidence>
<dbReference type="EMBL" id="CM044702">
    <property type="protein sequence ID" value="KAI5678404.1"/>
    <property type="molecule type" value="Genomic_DNA"/>
</dbReference>
<proteinExistence type="predicted"/>